<keyword evidence="1" id="KW-0472">Membrane</keyword>
<keyword evidence="1" id="KW-0812">Transmembrane</keyword>
<keyword evidence="1" id="KW-1133">Transmembrane helix</keyword>
<reference evidence="2 3" key="1">
    <citation type="submission" date="2019-08" db="EMBL/GenBank/DDBJ databases">
        <title>In-depth cultivation of the pig gut microbiome towards novel bacterial diversity and tailored functional studies.</title>
        <authorList>
            <person name="Wylensek D."/>
            <person name="Hitch T.C.A."/>
            <person name="Clavel T."/>
        </authorList>
    </citation>
    <scope>NUCLEOTIDE SEQUENCE [LARGE SCALE GENOMIC DNA]</scope>
    <source>
        <strain evidence="2 3">WCA-MUC-591-APC-3H</strain>
    </source>
</reference>
<gene>
    <name evidence="2" type="ORF">FYJ64_10360</name>
</gene>
<accession>A0A6L5Y7P3</accession>
<feature type="transmembrane region" description="Helical" evidence="1">
    <location>
        <begin position="20"/>
        <end position="41"/>
    </location>
</feature>
<organism evidence="2 3">
    <name type="scientific">Hornefia butyriciproducens</name>
    <dbReference type="NCBI Taxonomy" id="2652293"/>
    <lineage>
        <taxon>Bacteria</taxon>
        <taxon>Bacillati</taxon>
        <taxon>Bacillota</taxon>
        <taxon>Clostridia</taxon>
        <taxon>Peptostreptococcales</taxon>
        <taxon>Anaerovoracaceae</taxon>
        <taxon>Hornefia</taxon>
    </lineage>
</organism>
<name>A0A6L5Y7P3_9FIRM</name>
<dbReference type="RefSeq" id="WP_154575082.1">
    <property type="nucleotide sequence ID" value="NZ_VUMZ01000012.1"/>
</dbReference>
<evidence type="ECO:0000256" key="1">
    <source>
        <dbReference type="SAM" id="Phobius"/>
    </source>
</evidence>
<protein>
    <submittedName>
        <fullName evidence="2">Uncharacterized protein</fullName>
    </submittedName>
</protein>
<comment type="caution">
    <text evidence="2">The sequence shown here is derived from an EMBL/GenBank/DDBJ whole genome shotgun (WGS) entry which is preliminary data.</text>
</comment>
<proteinExistence type="predicted"/>
<dbReference type="GeneID" id="303115724"/>
<evidence type="ECO:0000313" key="3">
    <source>
        <dbReference type="Proteomes" id="UP000474676"/>
    </source>
</evidence>
<dbReference type="Proteomes" id="UP000474676">
    <property type="component" value="Unassembled WGS sequence"/>
</dbReference>
<keyword evidence="3" id="KW-1185">Reference proteome</keyword>
<dbReference type="AlphaFoldDB" id="A0A6L5Y7P3"/>
<evidence type="ECO:0000313" key="2">
    <source>
        <dbReference type="EMBL" id="MST52699.1"/>
    </source>
</evidence>
<feature type="transmembrane region" description="Helical" evidence="1">
    <location>
        <begin position="47"/>
        <end position="67"/>
    </location>
</feature>
<sequence>MNQQKGRIAELLPKQSVRELSYIIFFAQIVIIAAILCVTFTDVGAEKLTGLILVLALASLIAAIKLLKKSRSASPGDDDSGQP</sequence>
<dbReference type="EMBL" id="VUMZ01000012">
    <property type="protein sequence ID" value="MST52699.1"/>
    <property type="molecule type" value="Genomic_DNA"/>
</dbReference>